<dbReference type="EMBL" id="MRTP01000019">
    <property type="protein sequence ID" value="OMF46932.1"/>
    <property type="molecule type" value="Genomic_DNA"/>
</dbReference>
<protein>
    <recommendedName>
        <fullName evidence="3">F5/8 type C domain-containing protein</fullName>
    </recommendedName>
</protein>
<accession>A0A1R1E5B9</accession>
<sequence length="73" mass="8369">MVTSATPDIDLGSEMTFNKFEFTQFAQRIGSYKIQYWDGSQWLDAYTGGKRTQGIRILRMQAIIPQRPLPSLP</sequence>
<comment type="caution">
    <text evidence="1">The sequence shown here is derived from an EMBL/GenBank/DDBJ whole genome shotgun (WGS) entry which is preliminary data.</text>
</comment>
<gene>
    <name evidence="1" type="ORF">BK138_32425</name>
</gene>
<dbReference type="Proteomes" id="UP000187172">
    <property type="component" value="Unassembled WGS sequence"/>
</dbReference>
<keyword evidence="2" id="KW-1185">Reference proteome</keyword>
<evidence type="ECO:0000313" key="2">
    <source>
        <dbReference type="Proteomes" id="UP000187172"/>
    </source>
</evidence>
<evidence type="ECO:0008006" key="3">
    <source>
        <dbReference type="Google" id="ProtNLM"/>
    </source>
</evidence>
<evidence type="ECO:0000313" key="1">
    <source>
        <dbReference type="EMBL" id="OMF46932.1"/>
    </source>
</evidence>
<dbReference type="Gene3D" id="2.60.120.260">
    <property type="entry name" value="Galactose-binding domain-like"/>
    <property type="match status" value="1"/>
</dbReference>
<proteinExistence type="predicted"/>
<dbReference type="AlphaFoldDB" id="A0A1R1E5B9"/>
<organism evidence="1 2">
    <name type="scientific">Paenibacillus rhizosphaerae</name>
    <dbReference type="NCBI Taxonomy" id="297318"/>
    <lineage>
        <taxon>Bacteria</taxon>
        <taxon>Bacillati</taxon>
        <taxon>Bacillota</taxon>
        <taxon>Bacilli</taxon>
        <taxon>Bacillales</taxon>
        <taxon>Paenibacillaceae</taxon>
        <taxon>Paenibacillus</taxon>
    </lineage>
</organism>
<reference evidence="1 2" key="1">
    <citation type="submission" date="2016-11" db="EMBL/GenBank/DDBJ databases">
        <title>Paenibacillus species isolates.</title>
        <authorList>
            <person name="Beno S.M."/>
        </authorList>
    </citation>
    <scope>NUCLEOTIDE SEQUENCE [LARGE SCALE GENOMIC DNA]</scope>
    <source>
        <strain evidence="1 2">FSL R5-0378</strain>
    </source>
</reference>
<name>A0A1R1E5B9_9BACL</name>